<accession>A0A2J7ZS32</accession>
<protein>
    <recommendedName>
        <fullName evidence="1">SAP domain-containing protein</fullName>
    </recommendedName>
</protein>
<comment type="caution">
    <text evidence="2">The sequence shown here is derived from an EMBL/GenBank/DDBJ whole genome shotgun (WGS) entry which is preliminary data.</text>
</comment>
<dbReference type="OrthoDB" id="543185at2759"/>
<dbReference type="EMBL" id="PGGS01000552">
    <property type="protein sequence ID" value="PNH03075.1"/>
    <property type="molecule type" value="Genomic_DNA"/>
</dbReference>
<reference evidence="2 3" key="1">
    <citation type="journal article" date="2017" name="Mol. Biol. Evol.">
        <title>The 4-celled Tetrabaena socialis nuclear genome reveals the essential components for genetic control of cell number at the origin of multicellularity in the volvocine lineage.</title>
        <authorList>
            <person name="Featherston J."/>
            <person name="Arakaki Y."/>
            <person name="Hanschen E.R."/>
            <person name="Ferris P.J."/>
            <person name="Michod R.E."/>
            <person name="Olson B.J.S.C."/>
            <person name="Nozaki H."/>
            <person name="Durand P.M."/>
        </authorList>
    </citation>
    <scope>NUCLEOTIDE SEQUENCE [LARGE SCALE GENOMIC DNA]</scope>
    <source>
        <strain evidence="2 3">NIES-571</strain>
    </source>
</reference>
<evidence type="ECO:0000259" key="1">
    <source>
        <dbReference type="SMART" id="SM00513"/>
    </source>
</evidence>
<dbReference type="SUPFAM" id="SSF68906">
    <property type="entry name" value="SAP domain"/>
    <property type="match status" value="1"/>
</dbReference>
<dbReference type="Gene3D" id="1.10.720.30">
    <property type="entry name" value="SAP domain"/>
    <property type="match status" value="1"/>
</dbReference>
<dbReference type="InterPro" id="IPR036361">
    <property type="entry name" value="SAP_dom_sf"/>
</dbReference>
<gene>
    <name evidence="2" type="ORF">TSOC_010897</name>
</gene>
<dbReference type="AlphaFoldDB" id="A0A2J7ZS32"/>
<feature type="domain" description="SAP" evidence="1">
    <location>
        <begin position="214"/>
        <end position="248"/>
    </location>
</feature>
<keyword evidence="3" id="KW-1185">Reference proteome</keyword>
<evidence type="ECO:0000313" key="2">
    <source>
        <dbReference type="EMBL" id="PNH03075.1"/>
    </source>
</evidence>
<organism evidence="2 3">
    <name type="scientific">Tetrabaena socialis</name>
    <dbReference type="NCBI Taxonomy" id="47790"/>
    <lineage>
        <taxon>Eukaryota</taxon>
        <taxon>Viridiplantae</taxon>
        <taxon>Chlorophyta</taxon>
        <taxon>core chlorophytes</taxon>
        <taxon>Chlorophyceae</taxon>
        <taxon>CS clade</taxon>
        <taxon>Chlamydomonadales</taxon>
        <taxon>Tetrabaenaceae</taxon>
        <taxon>Tetrabaena</taxon>
    </lineage>
</organism>
<dbReference type="Proteomes" id="UP000236333">
    <property type="component" value="Unassembled WGS sequence"/>
</dbReference>
<dbReference type="InterPro" id="IPR003034">
    <property type="entry name" value="SAP_dom"/>
</dbReference>
<proteinExistence type="predicted"/>
<evidence type="ECO:0000313" key="3">
    <source>
        <dbReference type="Proteomes" id="UP000236333"/>
    </source>
</evidence>
<sequence>MASLEPAGEAAPKRITATTARGHGLTKYDLGRLFCTYVPNPRQKRAADPQKIRLYLETEVQQLAAAKKARLNYEAEYPEEAAEAKAAAKAATKAAALEAARTMVSGFERRAPTNSMPAGSTLLPQEVWRVIFTHLVPDTLDPLGGLRGPDTVARDIMRAGLACRDMWHASREGLDKLAAVAPILSSDECWLGPHRPLLPPSSDWPAWDALLRQPTKHKLADLKQAARDLNLRVSGTKPELVLRLLGHFELRAPCPMPVRLWVALKQK</sequence>
<dbReference type="SMART" id="SM00513">
    <property type="entry name" value="SAP"/>
    <property type="match status" value="1"/>
</dbReference>
<name>A0A2J7ZS32_9CHLO</name>
<dbReference type="Pfam" id="PF02037">
    <property type="entry name" value="SAP"/>
    <property type="match status" value="1"/>
</dbReference>